<feature type="domain" description="Hedgehog/Intein (Hint)" evidence="1">
    <location>
        <begin position="151"/>
        <end position="284"/>
    </location>
</feature>
<comment type="caution">
    <text evidence="2">The sequence shown here is derived from an EMBL/GenBank/DDBJ whole genome shotgun (WGS) entry which is preliminary data.</text>
</comment>
<organism evidence="2 3">
    <name type="scientific">Primorskyibacter flagellatus</name>
    <dbReference type="NCBI Taxonomy" id="1387277"/>
    <lineage>
        <taxon>Bacteria</taxon>
        <taxon>Pseudomonadati</taxon>
        <taxon>Pseudomonadota</taxon>
        <taxon>Alphaproteobacteria</taxon>
        <taxon>Rhodobacterales</taxon>
        <taxon>Roseobacteraceae</taxon>
        <taxon>Primorskyibacter</taxon>
    </lineage>
</organism>
<evidence type="ECO:0000313" key="3">
    <source>
        <dbReference type="Proteomes" id="UP000612855"/>
    </source>
</evidence>
<proteinExistence type="predicted"/>
<keyword evidence="3" id="KW-1185">Reference proteome</keyword>
<sequence>MPTQSLYFFDLSYISTDDPDGFSNNGGYQFDLNVNTVTIAPGATETPLSVDDDDTFFDDDDLGQTLNGPHTLNGTGYPSGTIIESEYVLTVRDSDNNDYTLQFISVNNDAFDIVGFVIQGPNPPFGEALTIVGRADNTTGTHSYATSSPACFAPNARIETPRGHVRAGQLRAGDEVCLADGGVARVALVLKSRAEDTEDPDRWPVRIRADALGPGCPKNDVVLSPQHRVYVPALQALVPARALTFLPRVGPVKDGSVRKLVHIVLRTHEVLVADGMPCESFWPGAMALAQLPEASRHRVAAIMGPAPERAAPFLKVRQAIAALGDPDAQPASGALAA</sequence>
<dbReference type="InterPro" id="IPR028992">
    <property type="entry name" value="Hedgehog/Intein_dom"/>
</dbReference>
<dbReference type="Pfam" id="PF13403">
    <property type="entry name" value="Hint_2"/>
    <property type="match status" value="1"/>
</dbReference>
<evidence type="ECO:0000313" key="2">
    <source>
        <dbReference type="EMBL" id="GGE36764.1"/>
    </source>
</evidence>
<dbReference type="Proteomes" id="UP000612855">
    <property type="component" value="Unassembled WGS sequence"/>
</dbReference>
<evidence type="ECO:0000259" key="1">
    <source>
        <dbReference type="Pfam" id="PF13403"/>
    </source>
</evidence>
<gene>
    <name evidence="2" type="ORF">GCM10011360_25670</name>
</gene>
<accession>A0A917EHH1</accession>
<dbReference type="InterPro" id="IPR036844">
    <property type="entry name" value="Hint_dom_sf"/>
</dbReference>
<dbReference type="EMBL" id="BMFJ01000001">
    <property type="protein sequence ID" value="GGE36764.1"/>
    <property type="molecule type" value="Genomic_DNA"/>
</dbReference>
<dbReference type="RefSeq" id="WP_188478063.1">
    <property type="nucleotide sequence ID" value="NZ_BMFJ01000001.1"/>
</dbReference>
<protein>
    <recommendedName>
        <fullName evidence="1">Hedgehog/Intein (Hint) domain-containing protein</fullName>
    </recommendedName>
</protein>
<name>A0A917EHH1_9RHOB</name>
<dbReference type="SUPFAM" id="SSF51294">
    <property type="entry name" value="Hedgehog/intein (Hint) domain"/>
    <property type="match status" value="1"/>
</dbReference>
<dbReference type="AlphaFoldDB" id="A0A917EHH1"/>
<reference evidence="3" key="1">
    <citation type="journal article" date="2019" name="Int. J. Syst. Evol. Microbiol.">
        <title>The Global Catalogue of Microorganisms (GCM) 10K type strain sequencing project: providing services to taxonomists for standard genome sequencing and annotation.</title>
        <authorList>
            <consortium name="The Broad Institute Genomics Platform"/>
            <consortium name="The Broad Institute Genome Sequencing Center for Infectious Disease"/>
            <person name="Wu L."/>
            <person name="Ma J."/>
        </authorList>
    </citation>
    <scope>NUCLEOTIDE SEQUENCE [LARGE SCALE GENOMIC DNA]</scope>
    <source>
        <strain evidence="3">CGMCC 1.12664</strain>
    </source>
</reference>